<evidence type="ECO:0000313" key="21">
    <source>
        <dbReference type="Proteomes" id="UP000488956"/>
    </source>
</evidence>
<evidence type="ECO:0000313" key="7">
    <source>
        <dbReference type="EMBL" id="KAE9141694.1"/>
    </source>
</evidence>
<dbReference type="EMBL" id="QXGF01000002">
    <property type="protein sequence ID" value="KAE8950385.1"/>
    <property type="molecule type" value="Genomic_DNA"/>
</dbReference>
<dbReference type="Proteomes" id="UP000440367">
    <property type="component" value="Unassembled WGS sequence"/>
</dbReference>
<evidence type="ECO:0000313" key="6">
    <source>
        <dbReference type="EMBL" id="KAE9140838.1"/>
    </source>
</evidence>
<dbReference type="Proteomes" id="UP000433483">
    <property type="component" value="Unassembled WGS sequence"/>
</dbReference>
<feature type="domain" description="WW" evidence="3">
    <location>
        <begin position="460"/>
        <end position="490"/>
    </location>
</feature>
<dbReference type="Proteomes" id="UP000429523">
    <property type="component" value="Unassembled WGS sequence"/>
</dbReference>
<evidence type="ECO:0000313" key="5">
    <source>
        <dbReference type="EMBL" id="KAE9031511.1"/>
    </source>
</evidence>
<dbReference type="SUPFAM" id="SSF51045">
    <property type="entry name" value="WW domain"/>
    <property type="match status" value="1"/>
</dbReference>
<comment type="caution">
    <text evidence="4">The sequence shown here is derived from an EMBL/GenBank/DDBJ whole genome shotgun (WGS) entry which is preliminary data.</text>
</comment>
<dbReference type="Proteomes" id="UP000460718">
    <property type="component" value="Unassembled WGS sequence"/>
</dbReference>
<evidence type="ECO:0000313" key="11">
    <source>
        <dbReference type="EMBL" id="KAE9258459.1"/>
    </source>
</evidence>
<evidence type="ECO:0000313" key="4">
    <source>
        <dbReference type="EMBL" id="KAE8950385.1"/>
    </source>
</evidence>
<dbReference type="Proteomes" id="UP000437068">
    <property type="component" value="Unassembled WGS sequence"/>
</dbReference>
<evidence type="ECO:0000313" key="15">
    <source>
        <dbReference type="Proteomes" id="UP000437068"/>
    </source>
</evidence>
<protein>
    <recommendedName>
        <fullName evidence="3">WW domain-containing protein</fullName>
    </recommendedName>
</protein>
<gene>
    <name evidence="12" type="ORF">PF001_g130</name>
    <name evidence="11" type="ORF">PF002_g122</name>
    <name evidence="10" type="ORF">PF004_g9</name>
    <name evidence="9" type="ORF">PF005_g126</name>
    <name evidence="8" type="ORF">PF006_g125</name>
    <name evidence="7" type="ORF">PF007_g62</name>
    <name evidence="4" type="ORF">PF009_g126</name>
    <name evidence="6" type="ORF">PF010_g9</name>
    <name evidence="5" type="ORF">PF011_g117</name>
</gene>
<evidence type="ECO:0000313" key="13">
    <source>
        <dbReference type="Proteomes" id="UP000429523"/>
    </source>
</evidence>
<keyword evidence="14" id="KW-1185">Reference proteome</keyword>
<evidence type="ECO:0000313" key="14">
    <source>
        <dbReference type="Proteomes" id="UP000433483"/>
    </source>
</evidence>
<name>A0A6A3FVY3_9STRA</name>
<evidence type="ECO:0000259" key="3">
    <source>
        <dbReference type="PROSITE" id="PS50020"/>
    </source>
</evidence>
<feature type="transmembrane region" description="Helical" evidence="2">
    <location>
        <begin position="91"/>
        <end position="110"/>
    </location>
</feature>
<dbReference type="EMBL" id="QXFX01000001">
    <property type="protein sequence ID" value="KAE9140838.1"/>
    <property type="molecule type" value="Genomic_DNA"/>
</dbReference>
<dbReference type="EMBL" id="QXGD01000002">
    <property type="protein sequence ID" value="KAE9258459.1"/>
    <property type="molecule type" value="Genomic_DNA"/>
</dbReference>
<dbReference type="Proteomes" id="UP000440732">
    <property type="component" value="Unassembled WGS sequence"/>
</dbReference>
<keyword evidence="2" id="KW-0812">Transmembrane</keyword>
<dbReference type="OrthoDB" id="123866at2759"/>
<feature type="transmembrane region" description="Helical" evidence="2">
    <location>
        <begin position="44"/>
        <end position="65"/>
    </location>
</feature>
<feature type="transmembrane region" description="Helical" evidence="2">
    <location>
        <begin position="181"/>
        <end position="202"/>
    </location>
</feature>
<dbReference type="EMBL" id="QXGA01000002">
    <property type="protein sequence ID" value="KAE9156006.1"/>
    <property type="molecule type" value="Genomic_DNA"/>
</dbReference>
<evidence type="ECO:0000313" key="19">
    <source>
        <dbReference type="Proteomes" id="UP000460718"/>
    </source>
</evidence>
<evidence type="ECO:0000313" key="12">
    <source>
        <dbReference type="EMBL" id="KAE9330912.1"/>
    </source>
</evidence>
<dbReference type="Gene3D" id="2.20.70.10">
    <property type="match status" value="1"/>
</dbReference>
<keyword evidence="2" id="KW-1133">Transmembrane helix</keyword>
<dbReference type="EMBL" id="QXFW01000002">
    <property type="protein sequence ID" value="KAE9031511.1"/>
    <property type="molecule type" value="Genomic_DNA"/>
</dbReference>
<dbReference type="InterPro" id="IPR036020">
    <property type="entry name" value="WW_dom_sf"/>
</dbReference>
<evidence type="ECO:0000256" key="2">
    <source>
        <dbReference type="SAM" id="Phobius"/>
    </source>
</evidence>
<evidence type="ECO:0000313" key="8">
    <source>
        <dbReference type="EMBL" id="KAE9156006.1"/>
    </source>
</evidence>
<feature type="region of interest" description="Disordered" evidence="1">
    <location>
        <begin position="331"/>
        <end position="364"/>
    </location>
</feature>
<dbReference type="EMBL" id="QXFZ01000001">
    <property type="protein sequence ID" value="KAE9141694.1"/>
    <property type="molecule type" value="Genomic_DNA"/>
</dbReference>
<keyword evidence="2" id="KW-0472">Membrane</keyword>
<feature type="region of interest" description="Disordered" evidence="1">
    <location>
        <begin position="268"/>
        <end position="313"/>
    </location>
</feature>
<evidence type="ECO:0000313" key="9">
    <source>
        <dbReference type="EMBL" id="KAE9238716.1"/>
    </source>
</evidence>
<evidence type="ECO:0000313" key="16">
    <source>
        <dbReference type="Proteomes" id="UP000440367"/>
    </source>
</evidence>
<dbReference type="Proteomes" id="UP000488956">
    <property type="component" value="Unassembled WGS sequence"/>
</dbReference>
<feature type="transmembrane region" description="Helical" evidence="2">
    <location>
        <begin position="20"/>
        <end position="37"/>
    </location>
</feature>
<dbReference type="CDD" id="cd00201">
    <property type="entry name" value="WW"/>
    <property type="match status" value="1"/>
</dbReference>
<dbReference type="EMBL" id="QXGE01000002">
    <property type="protein sequence ID" value="KAE9330912.1"/>
    <property type="molecule type" value="Genomic_DNA"/>
</dbReference>
<sequence>MSALDSPEGHRRVHIIDDLLGAVLVLAALGFALLLELTRRQICAVYQLAFILCAFSAFFIIGGIVDHHLTDEQLTLALYGSYLSSSLTTSYVYLPIMAALGVSLAALVQLSLCSCQCCCLVGAASVAHGHCFAARIRANMSLYTTSFVALSGAMGARLNARLRESAINPEGGTVHWTMLRAPFFLAIAHIGSLLFVTLKLFLQHADKTPAASLRADFLLSRVPPTTVEDLTRPPPAPKKLPPIYASLEKKAIQTRKPTTSSAATALADAMAARGGQRRELQLQGPGSPDRTERSNNNDGDVSSLISSDSESDDEVLQPVFKTVAAAAAVAGGRAGSPRRSVHSGYTSSPPASPTSSIGSSLSTSPIARSRGMLYRAGSNTSDSAWSDYEDTMERLSARDYYSDRPSTASSTSTVSLHGLRRRANAANNLSMSAVNTDAMARRNSPSASAAPQFTETRRHTPSESPWIPCIDPASGSTYYYNQETGESRWDLV</sequence>
<dbReference type="PROSITE" id="PS50020">
    <property type="entry name" value="WW_DOMAIN_2"/>
    <property type="match status" value="1"/>
</dbReference>
<accession>A0A6A3FVY3</accession>
<dbReference type="InterPro" id="IPR001202">
    <property type="entry name" value="WW_dom"/>
</dbReference>
<evidence type="ECO:0000313" key="10">
    <source>
        <dbReference type="EMBL" id="KAE9256557.1"/>
    </source>
</evidence>
<organism evidence="4 13">
    <name type="scientific">Phytophthora fragariae</name>
    <dbReference type="NCBI Taxonomy" id="53985"/>
    <lineage>
        <taxon>Eukaryota</taxon>
        <taxon>Sar</taxon>
        <taxon>Stramenopiles</taxon>
        <taxon>Oomycota</taxon>
        <taxon>Peronosporomycetes</taxon>
        <taxon>Peronosporales</taxon>
        <taxon>Peronosporaceae</taxon>
        <taxon>Phytophthora</taxon>
    </lineage>
</organism>
<dbReference type="Pfam" id="PF00397">
    <property type="entry name" value="WW"/>
    <property type="match status" value="1"/>
</dbReference>
<feature type="region of interest" description="Disordered" evidence="1">
    <location>
        <begin position="440"/>
        <end position="467"/>
    </location>
</feature>
<evidence type="ECO:0000313" key="17">
    <source>
        <dbReference type="Proteomes" id="UP000440732"/>
    </source>
</evidence>
<proteinExistence type="predicted"/>
<evidence type="ECO:0000256" key="1">
    <source>
        <dbReference type="SAM" id="MobiDB-lite"/>
    </source>
</evidence>
<evidence type="ECO:0000313" key="20">
    <source>
        <dbReference type="Proteomes" id="UP000476176"/>
    </source>
</evidence>
<dbReference type="AlphaFoldDB" id="A0A6A3FVY3"/>
<reference evidence="13 14" key="1">
    <citation type="submission" date="2018-08" db="EMBL/GenBank/DDBJ databases">
        <title>Genomic investigation of the strawberry pathogen Phytophthora fragariae indicates pathogenicity is determined by transcriptional variation in three key races.</title>
        <authorList>
            <person name="Adams T.M."/>
            <person name="Armitage A.D."/>
            <person name="Sobczyk M.K."/>
            <person name="Bates H.J."/>
            <person name="Dunwell J.M."/>
            <person name="Nellist C.F."/>
            <person name="Harrison R.J."/>
        </authorList>
    </citation>
    <scope>NUCLEOTIDE SEQUENCE [LARGE SCALE GENOMIC DNA]</scope>
    <source>
        <strain evidence="12 15">A4</strain>
        <strain evidence="11 16">BC-1</strain>
        <strain evidence="10 20">BC-23</strain>
        <strain evidence="9 14">NOV-27</strain>
        <strain evidence="8 17">NOV-5</strain>
        <strain evidence="7 18">NOV-71</strain>
        <strain evidence="4 13">NOV-9</strain>
        <strain evidence="6 21">ONT-3</strain>
        <strain evidence="5 19">SCRP245</strain>
    </source>
</reference>
<dbReference type="Proteomes" id="UP000441208">
    <property type="component" value="Unassembled WGS sequence"/>
</dbReference>
<dbReference type="EMBL" id="QXGB01000002">
    <property type="protein sequence ID" value="KAE9238716.1"/>
    <property type="molecule type" value="Genomic_DNA"/>
</dbReference>
<dbReference type="Proteomes" id="UP000476176">
    <property type="component" value="Unassembled WGS sequence"/>
</dbReference>
<evidence type="ECO:0000313" key="18">
    <source>
        <dbReference type="Proteomes" id="UP000441208"/>
    </source>
</evidence>
<dbReference type="EMBL" id="QXGC01000001">
    <property type="protein sequence ID" value="KAE9256557.1"/>
    <property type="molecule type" value="Genomic_DNA"/>
</dbReference>